<evidence type="ECO:0000256" key="2">
    <source>
        <dbReference type="ARBA" id="ARBA00022448"/>
    </source>
</evidence>
<dbReference type="EMBL" id="AYYX01000064">
    <property type="protein sequence ID" value="KRM85211.1"/>
    <property type="molecule type" value="Genomic_DNA"/>
</dbReference>
<dbReference type="GO" id="GO:0016301">
    <property type="term" value="F:kinase activity"/>
    <property type="evidence" value="ECO:0007669"/>
    <property type="project" value="UniProtKB-KW"/>
</dbReference>
<keyword evidence="5" id="KW-0598">Phosphotransferase system</keyword>
<protein>
    <recommendedName>
        <fullName evidence="7">PTS EIIA type-1 domain-containing protein</fullName>
    </recommendedName>
</protein>
<evidence type="ECO:0000256" key="4">
    <source>
        <dbReference type="ARBA" id="ARBA00022679"/>
    </source>
</evidence>
<evidence type="ECO:0000256" key="1">
    <source>
        <dbReference type="ARBA" id="ARBA00004496"/>
    </source>
</evidence>
<dbReference type="GO" id="GO:0009401">
    <property type="term" value="P:phosphoenolpyruvate-dependent sugar phosphotransferase system"/>
    <property type="evidence" value="ECO:0007669"/>
    <property type="project" value="UniProtKB-KW"/>
</dbReference>
<dbReference type="PANTHER" id="PTHR45008">
    <property type="entry name" value="PTS SYSTEM GLUCOSE-SPECIFIC EIIA COMPONENT"/>
    <property type="match status" value="1"/>
</dbReference>
<dbReference type="PANTHER" id="PTHR45008:SF1">
    <property type="entry name" value="PTS SYSTEM GLUCOSE-SPECIFIC EIIA COMPONENT"/>
    <property type="match status" value="1"/>
</dbReference>
<keyword evidence="4" id="KW-0808">Transferase</keyword>
<name>A0A0R2CAB2_9LACO</name>
<dbReference type="Gene3D" id="2.70.70.10">
    <property type="entry name" value="Glucose Permease (Domain IIA)"/>
    <property type="match status" value="1"/>
</dbReference>
<dbReference type="STRING" id="1133569.FD21_GL001833"/>
<organism evidence="8 9">
    <name type="scientific">Liquorilactobacillus vini DSM 20605</name>
    <dbReference type="NCBI Taxonomy" id="1133569"/>
    <lineage>
        <taxon>Bacteria</taxon>
        <taxon>Bacillati</taxon>
        <taxon>Bacillota</taxon>
        <taxon>Bacilli</taxon>
        <taxon>Lactobacillales</taxon>
        <taxon>Lactobacillaceae</taxon>
        <taxon>Liquorilactobacillus</taxon>
    </lineage>
</organism>
<dbReference type="RefSeq" id="WP_162255787.1">
    <property type="nucleotide sequence ID" value="NZ_AYYX01000064.1"/>
</dbReference>
<dbReference type="SUPFAM" id="SSF51261">
    <property type="entry name" value="Duplicated hybrid motif"/>
    <property type="match status" value="1"/>
</dbReference>
<evidence type="ECO:0000256" key="6">
    <source>
        <dbReference type="ARBA" id="ARBA00022777"/>
    </source>
</evidence>
<proteinExistence type="predicted"/>
<dbReference type="Proteomes" id="UP000051576">
    <property type="component" value="Unassembled WGS sequence"/>
</dbReference>
<gene>
    <name evidence="8" type="ORF">FD21_GL001833</name>
</gene>
<dbReference type="InterPro" id="IPR001127">
    <property type="entry name" value="PTS_EIIA_1_perm"/>
</dbReference>
<keyword evidence="9" id="KW-1185">Reference proteome</keyword>
<evidence type="ECO:0000256" key="5">
    <source>
        <dbReference type="ARBA" id="ARBA00022683"/>
    </source>
</evidence>
<dbReference type="PROSITE" id="PS00371">
    <property type="entry name" value="PTS_EIIA_TYPE_1_HIS"/>
    <property type="match status" value="1"/>
</dbReference>
<comment type="subcellular location">
    <subcellularLocation>
        <location evidence="1">Cytoplasm</location>
    </subcellularLocation>
</comment>
<dbReference type="Pfam" id="PF00358">
    <property type="entry name" value="PTS_EIIA_1"/>
    <property type="match status" value="1"/>
</dbReference>
<sequence length="87" mass="9322">MANGIEALLHLGVDTVNLKGAPFDLKIKVGEILDIGQRIGTFDLNQIQQAGYSTEVLVIFTDVSDRASLELSSGKRLAGEPIGQIKL</sequence>
<dbReference type="PATRIC" id="fig|1133569.4.peg.1984"/>
<evidence type="ECO:0000256" key="3">
    <source>
        <dbReference type="ARBA" id="ARBA00022597"/>
    </source>
</evidence>
<evidence type="ECO:0000259" key="7">
    <source>
        <dbReference type="PROSITE" id="PS51093"/>
    </source>
</evidence>
<dbReference type="InterPro" id="IPR011055">
    <property type="entry name" value="Dup_hybrid_motif"/>
</dbReference>
<reference evidence="8 9" key="1">
    <citation type="journal article" date="2015" name="Genome Announc.">
        <title>Expanding the biotechnology potential of lactobacilli through comparative genomics of 213 strains and associated genera.</title>
        <authorList>
            <person name="Sun Z."/>
            <person name="Harris H.M."/>
            <person name="McCann A."/>
            <person name="Guo C."/>
            <person name="Argimon S."/>
            <person name="Zhang W."/>
            <person name="Yang X."/>
            <person name="Jeffery I.B."/>
            <person name="Cooney J.C."/>
            <person name="Kagawa T.F."/>
            <person name="Liu W."/>
            <person name="Song Y."/>
            <person name="Salvetti E."/>
            <person name="Wrobel A."/>
            <person name="Rasinkangas P."/>
            <person name="Parkhill J."/>
            <person name="Rea M.C."/>
            <person name="O'Sullivan O."/>
            <person name="Ritari J."/>
            <person name="Douillard F.P."/>
            <person name="Paul Ross R."/>
            <person name="Yang R."/>
            <person name="Briner A.E."/>
            <person name="Felis G.E."/>
            <person name="de Vos W.M."/>
            <person name="Barrangou R."/>
            <person name="Klaenhammer T.R."/>
            <person name="Caufield P.W."/>
            <person name="Cui Y."/>
            <person name="Zhang H."/>
            <person name="O'Toole P.W."/>
        </authorList>
    </citation>
    <scope>NUCLEOTIDE SEQUENCE [LARGE SCALE GENOMIC DNA]</scope>
    <source>
        <strain evidence="8 9">DSM 20605</strain>
    </source>
</reference>
<keyword evidence="6" id="KW-0418">Kinase</keyword>
<keyword evidence="3" id="KW-0762">Sugar transport</keyword>
<evidence type="ECO:0000313" key="9">
    <source>
        <dbReference type="Proteomes" id="UP000051576"/>
    </source>
</evidence>
<dbReference type="InterPro" id="IPR050890">
    <property type="entry name" value="PTS_EIIA_component"/>
</dbReference>
<keyword evidence="2" id="KW-0813">Transport</keyword>
<dbReference type="GO" id="GO:0005737">
    <property type="term" value="C:cytoplasm"/>
    <property type="evidence" value="ECO:0007669"/>
    <property type="project" value="UniProtKB-SubCell"/>
</dbReference>
<accession>A0A0R2CAB2</accession>
<dbReference type="PROSITE" id="PS51093">
    <property type="entry name" value="PTS_EIIA_TYPE_1"/>
    <property type="match status" value="1"/>
</dbReference>
<evidence type="ECO:0000313" key="8">
    <source>
        <dbReference type="EMBL" id="KRM85211.1"/>
    </source>
</evidence>
<dbReference type="eggNOG" id="COG2190">
    <property type="taxonomic scope" value="Bacteria"/>
</dbReference>
<comment type="caution">
    <text evidence="8">The sequence shown here is derived from an EMBL/GenBank/DDBJ whole genome shotgun (WGS) entry which is preliminary data.</text>
</comment>
<feature type="domain" description="PTS EIIA type-1" evidence="7">
    <location>
        <begin position="1"/>
        <end position="62"/>
    </location>
</feature>
<dbReference type="AlphaFoldDB" id="A0A0R2CAB2"/>